<name>A0A975U558_9PROT</name>
<dbReference type="GO" id="GO:0005886">
    <property type="term" value="C:plasma membrane"/>
    <property type="evidence" value="ECO:0007669"/>
    <property type="project" value="UniProtKB-SubCell"/>
</dbReference>
<keyword evidence="4 7" id="KW-0812">Transmembrane</keyword>
<dbReference type="RefSeq" id="WP_218286649.1">
    <property type="nucleotide sequence ID" value="NZ_CP076448.1"/>
</dbReference>
<keyword evidence="10" id="KW-1185">Reference proteome</keyword>
<evidence type="ECO:0000256" key="7">
    <source>
        <dbReference type="RuleBase" id="RU367016"/>
    </source>
</evidence>
<comment type="subcellular location">
    <subcellularLocation>
        <location evidence="1 7">Cell membrane</location>
        <topology evidence="1 7">Multi-pass membrane protein</topology>
    </subcellularLocation>
</comment>
<accession>A0A975U558</accession>
<evidence type="ECO:0000256" key="3">
    <source>
        <dbReference type="ARBA" id="ARBA00022475"/>
    </source>
</evidence>
<evidence type="ECO:0000256" key="6">
    <source>
        <dbReference type="ARBA" id="ARBA00023136"/>
    </source>
</evidence>
<dbReference type="PANTHER" id="PTHR30353:SF15">
    <property type="entry name" value="INNER MEMBRANE PROTEIN YABI"/>
    <property type="match status" value="1"/>
</dbReference>
<dbReference type="AlphaFoldDB" id="A0A975U558"/>
<evidence type="ECO:0000313" key="9">
    <source>
        <dbReference type="EMBL" id="QXM25593.1"/>
    </source>
</evidence>
<feature type="transmembrane region" description="Helical" evidence="7">
    <location>
        <begin position="60"/>
        <end position="80"/>
    </location>
</feature>
<dbReference type="KEGG" id="elio:KO353_05110"/>
<dbReference type="InterPro" id="IPR032816">
    <property type="entry name" value="VTT_dom"/>
</dbReference>
<feature type="domain" description="VTT" evidence="8">
    <location>
        <begin position="39"/>
        <end position="163"/>
    </location>
</feature>
<protein>
    <submittedName>
        <fullName evidence="9">DedA family protein</fullName>
    </submittedName>
</protein>
<dbReference type="EMBL" id="CP076448">
    <property type="protein sequence ID" value="QXM25593.1"/>
    <property type="molecule type" value="Genomic_DNA"/>
</dbReference>
<feature type="transmembrane region" description="Helical" evidence="7">
    <location>
        <begin position="145"/>
        <end position="169"/>
    </location>
</feature>
<comment type="caution">
    <text evidence="7">Lacks conserved residue(s) required for the propagation of feature annotation.</text>
</comment>
<proteinExistence type="inferred from homology"/>
<dbReference type="Proteomes" id="UP000694001">
    <property type="component" value="Chromosome"/>
</dbReference>
<evidence type="ECO:0000256" key="1">
    <source>
        <dbReference type="ARBA" id="ARBA00004651"/>
    </source>
</evidence>
<sequence>MHELGADITSLIRENAGLAVPLTFLVAFCESVALVSFLVPATVILLGLGAIVGAGAVEFLPVWAAAAAGAVAGDVISYWLGWRFKRRVAGLWPLSRDPSLLPRAEAFFRRWGIAGVFFGKFLGPMRATVPLAAGLTAMCPVRFKLATVASAAVWSAAILAPGAFGVSLLA</sequence>
<evidence type="ECO:0000259" key="8">
    <source>
        <dbReference type="Pfam" id="PF09335"/>
    </source>
</evidence>
<comment type="similarity">
    <text evidence="2 7">Belongs to the DedA family.</text>
</comment>
<keyword evidence="5 7" id="KW-1133">Transmembrane helix</keyword>
<evidence type="ECO:0000256" key="4">
    <source>
        <dbReference type="ARBA" id="ARBA00022692"/>
    </source>
</evidence>
<keyword evidence="6 7" id="KW-0472">Membrane</keyword>
<gene>
    <name evidence="9" type="ORF">KO353_05110</name>
</gene>
<feature type="transmembrane region" description="Helical" evidence="7">
    <location>
        <begin position="21"/>
        <end position="54"/>
    </location>
</feature>
<dbReference type="InterPro" id="IPR032818">
    <property type="entry name" value="DedA-like"/>
</dbReference>
<reference evidence="9" key="1">
    <citation type="submission" date="2021-06" db="EMBL/GenBank/DDBJ databases">
        <title>Elioraea tepida, sp. nov., a moderately thermophilic aerobic anoxygenic phototrophic bacterium isolated from an alkaline siliceous hot spring mat community in Yellowstone National Park, WY, USA.</title>
        <authorList>
            <person name="Saini M.K."/>
            <person name="Yoshida S."/>
            <person name="Sebastian A."/>
            <person name="Hirose S."/>
            <person name="Hara E."/>
            <person name="Tamaki H."/>
            <person name="Soulier N.T."/>
            <person name="Albert I."/>
            <person name="Hanada S."/>
            <person name="Bryant D.A."/>
            <person name="Tank M."/>
        </authorList>
    </citation>
    <scope>NUCLEOTIDE SEQUENCE</scope>
    <source>
        <strain evidence="9">MS-P2</strain>
    </source>
</reference>
<dbReference type="PANTHER" id="PTHR30353">
    <property type="entry name" value="INNER MEMBRANE PROTEIN DEDA-RELATED"/>
    <property type="match status" value="1"/>
</dbReference>
<dbReference type="Pfam" id="PF09335">
    <property type="entry name" value="VTT_dom"/>
    <property type="match status" value="1"/>
</dbReference>
<organism evidence="9 10">
    <name type="scientific">Elioraea tepida</name>
    <dbReference type="NCBI Taxonomy" id="2843330"/>
    <lineage>
        <taxon>Bacteria</taxon>
        <taxon>Pseudomonadati</taxon>
        <taxon>Pseudomonadota</taxon>
        <taxon>Alphaproteobacteria</taxon>
        <taxon>Acetobacterales</taxon>
        <taxon>Elioraeaceae</taxon>
        <taxon>Elioraea</taxon>
    </lineage>
</organism>
<keyword evidence="3 7" id="KW-1003">Cell membrane</keyword>
<evidence type="ECO:0000313" key="10">
    <source>
        <dbReference type="Proteomes" id="UP000694001"/>
    </source>
</evidence>
<evidence type="ECO:0000256" key="5">
    <source>
        <dbReference type="ARBA" id="ARBA00022989"/>
    </source>
</evidence>
<evidence type="ECO:0000256" key="2">
    <source>
        <dbReference type="ARBA" id="ARBA00010792"/>
    </source>
</evidence>